<dbReference type="GO" id="GO:0004722">
    <property type="term" value="F:protein serine/threonine phosphatase activity"/>
    <property type="evidence" value="ECO:0007669"/>
    <property type="project" value="UniProtKB-EC"/>
</dbReference>
<dbReference type="InterPro" id="IPR032640">
    <property type="entry name" value="AMPK1_CBM"/>
</dbReference>
<dbReference type="GO" id="GO:0046872">
    <property type="term" value="F:metal ion binding"/>
    <property type="evidence" value="ECO:0007669"/>
    <property type="project" value="UniProtKB-UniRule"/>
</dbReference>
<feature type="region of interest" description="Disordered" evidence="2">
    <location>
        <begin position="339"/>
        <end position="372"/>
    </location>
</feature>
<evidence type="ECO:0000313" key="4">
    <source>
        <dbReference type="EMBL" id="OEH75211.1"/>
    </source>
</evidence>
<evidence type="ECO:0000256" key="1">
    <source>
        <dbReference type="RuleBase" id="RU366020"/>
    </source>
</evidence>
<feature type="domain" description="PPM-type phosphatase" evidence="3">
    <location>
        <begin position="371"/>
        <end position="622"/>
    </location>
</feature>
<comment type="cofactor">
    <cofactor evidence="1">
        <name>Mn(2+)</name>
        <dbReference type="ChEBI" id="CHEBI:29035"/>
    </cofactor>
</comment>
<accession>A0A1D3CVM1</accession>
<feature type="compositionally biased region" description="Low complexity" evidence="2">
    <location>
        <begin position="77"/>
        <end position="91"/>
    </location>
</feature>
<proteinExistence type="inferred from homology"/>
<dbReference type="CDD" id="cd02859">
    <property type="entry name" value="E_set_AMPKbeta_like_N"/>
    <property type="match status" value="1"/>
</dbReference>
<dbReference type="InterPro" id="IPR013783">
    <property type="entry name" value="Ig-like_fold"/>
</dbReference>
<dbReference type="PANTHER" id="PTHR12320:SF60">
    <property type="entry name" value="PROTEIN PHOSPHATASE 2C 26-RELATED"/>
    <property type="match status" value="1"/>
</dbReference>
<keyword evidence="1" id="KW-0460">Magnesium</keyword>
<dbReference type="InterPro" id="IPR001932">
    <property type="entry name" value="PPM-type_phosphatase-like_dom"/>
</dbReference>
<dbReference type="InterPro" id="IPR036457">
    <property type="entry name" value="PPM-type-like_dom_sf"/>
</dbReference>
<dbReference type="InterPro" id="IPR039123">
    <property type="entry name" value="PPTC7"/>
</dbReference>
<dbReference type="InterPro" id="IPR014756">
    <property type="entry name" value="Ig_E-set"/>
</dbReference>
<dbReference type="SUPFAM" id="SSF81296">
    <property type="entry name" value="E set domains"/>
    <property type="match status" value="1"/>
</dbReference>
<keyword evidence="1" id="KW-0378">Hydrolase</keyword>
<comment type="catalytic activity">
    <reaction evidence="1">
        <text>O-phospho-L-threonyl-[protein] + H2O = L-threonyl-[protein] + phosphate</text>
        <dbReference type="Rhea" id="RHEA:47004"/>
        <dbReference type="Rhea" id="RHEA-COMP:11060"/>
        <dbReference type="Rhea" id="RHEA-COMP:11605"/>
        <dbReference type="ChEBI" id="CHEBI:15377"/>
        <dbReference type="ChEBI" id="CHEBI:30013"/>
        <dbReference type="ChEBI" id="CHEBI:43474"/>
        <dbReference type="ChEBI" id="CHEBI:61977"/>
        <dbReference type="EC" id="3.1.3.16"/>
    </reaction>
</comment>
<dbReference type="SMART" id="SM00332">
    <property type="entry name" value="PP2Cc"/>
    <property type="match status" value="1"/>
</dbReference>
<keyword evidence="5" id="KW-1185">Reference proteome</keyword>
<keyword evidence="1" id="KW-0904">Protein phosphatase</keyword>
<dbReference type="PANTHER" id="PTHR12320">
    <property type="entry name" value="PROTEIN PHOSPHATASE 2C"/>
    <property type="match status" value="1"/>
</dbReference>
<dbReference type="SUPFAM" id="SSF81606">
    <property type="entry name" value="PP2C-like"/>
    <property type="match status" value="1"/>
</dbReference>
<sequence>MGFQDQVLRGASGTSGAGRFKLDARRMWKAFYDLLSPSALREAPATPRLLVSKPIHKQSELSMDCYLPTVPEEAETEAGTPGAAPSTGAATRTEDELSTAQAHAMCLIAFLSRLELRERRRQNLAMQQTADAKAALREEEILRRSITRHSPFATAGTVEEDTPRKPKGPLSSGRLLRIKWTGAARDRVQVAGTFSEPPWSCCIDLHFEPEAGAYVAELSPAVSACNSRELQFKFIVDGQWRLESTLPVCQDSTGNWNNMCRLQEDLSPAANDSALTSSLFAAASRAASDSAAAAAAHATTSADTAVSRGEEAADSQSQLKRADDRDNEVLWWPRYAEDDEDLEERRPPSRNFSSTEFTTGLRFQLEPPSPSTQAAVDNLRRGAGGAVTVGVADGVGEWDSFDLDPRLFAEELMKGCCDAAVAKDVEGETLDVRALDVLRRGYSNTRSFGSATALVVRHEGGDKIGIANLGDSAVIVLRRQLWYQMTCVFRSREQQHQFNCPFQLSRLPQPSEYDQLRENGKDALLHLLQNAAIIPQDTPETASLCCVTVMEGDLLILGTDGVFDNLFDYEICAITNLTLSPFEAHLLGNEALATSATAIATAIGEAAAHRRCDDCSRVPPCVILLLFFSL</sequence>
<comment type="caution">
    <text evidence="4">The sequence shown here is derived from an EMBL/GenBank/DDBJ whole genome shotgun (WGS) entry which is preliminary data.</text>
</comment>
<dbReference type="EC" id="3.1.3.16" evidence="1"/>
<dbReference type="Gene3D" id="2.60.40.10">
    <property type="entry name" value="Immunoglobulins"/>
    <property type="match status" value="1"/>
</dbReference>
<dbReference type="PROSITE" id="PS51746">
    <property type="entry name" value="PPM_2"/>
    <property type="match status" value="1"/>
</dbReference>
<comment type="catalytic activity">
    <reaction evidence="1">
        <text>O-phospho-L-seryl-[protein] + H2O = L-seryl-[protein] + phosphate</text>
        <dbReference type="Rhea" id="RHEA:20629"/>
        <dbReference type="Rhea" id="RHEA-COMP:9863"/>
        <dbReference type="Rhea" id="RHEA-COMP:11604"/>
        <dbReference type="ChEBI" id="CHEBI:15377"/>
        <dbReference type="ChEBI" id="CHEBI:29999"/>
        <dbReference type="ChEBI" id="CHEBI:43474"/>
        <dbReference type="ChEBI" id="CHEBI:83421"/>
        <dbReference type="EC" id="3.1.3.16"/>
    </reaction>
</comment>
<evidence type="ECO:0000256" key="2">
    <source>
        <dbReference type="SAM" id="MobiDB-lite"/>
    </source>
</evidence>
<protein>
    <recommendedName>
        <fullName evidence="1">Protein phosphatase</fullName>
        <ecNumber evidence="1">3.1.3.16</ecNumber>
    </recommendedName>
</protein>
<evidence type="ECO:0000259" key="3">
    <source>
        <dbReference type="PROSITE" id="PS51746"/>
    </source>
</evidence>
<dbReference type="Pfam" id="PF16561">
    <property type="entry name" value="AMPK1_CBM"/>
    <property type="match status" value="1"/>
</dbReference>
<dbReference type="InParanoid" id="A0A1D3CVM1"/>
<evidence type="ECO:0000313" key="5">
    <source>
        <dbReference type="Proteomes" id="UP000095192"/>
    </source>
</evidence>
<dbReference type="VEuPathDB" id="ToxoDB:LOC34617292"/>
<dbReference type="Gene3D" id="3.60.40.10">
    <property type="entry name" value="PPM-type phosphatase domain"/>
    <property type="match status" value="1"/>
</dbReference>
<dbReference type="AlphaFoldDB" id="A0A1D3CVM1"/>
<comment type="similarity">
    <text evidence="1">Belongs to the PP2C family.</text>
</comment>
<organism evidence="4 5">
    <name type="scientific">Cyclospora cayetanensis</name>
    <dbReference type="NCBI Taxonomy" id="88456"/>
    <lineage>
        <taxon>Eukaryota</taxon>
        <taxon>Sar</taxon>
        <taxon>Alveolata</taxon>
        <taxon>Apicomplexa</taxon>
        <taxon>Conoidasida</taxon>
        <taxon>Coccidia</taxon>
        <taxon>Eucoccidiorida</taxon>
        <taxon>Eimeriorina</taxon>
        <taxon>Eimeriidae</taxon>
        <taxon>Cyclospora</taxon>
    </lineage>
</organism>
<name>A0A1D3CVM1_9EIME</name>
<reference evidence="4 5" key="1">
    <citation type="journal article" date="2016" name="BMC Genomics">
        <title>Comparative genomics reveals Cyclospora cayetanensis possesses coccidia-like metabolism and invasion components but unique surface antigens.</title>
        <authorList>
            <person name="Liu S."/>
            <person name="Wang L."/>
            <person name="Zheng H."/>
            <person name="Xu Z."/>
            <person name="Roellig D.M."/>
            <person name="Li N."/>
            <person name="Frace M.A."/>
            <person name="Tang K."/>
            <person name="Arrowood M.J."/>
            <person name="Moss D.M."/>
            <person name="Zhang L."/>
            <person name="Feng Y."/>
            <person name="Xiao L."/>
        </authorList>
    </citation>
    <scope>NUCLEOTIDE SEQUENCE [LARGE SCALE GENOMIC DNA]</scope>
    <source>
        <strain evidence="4 5">CHN_HEN01</strain>
    </source>
</reference>
<gene>
    <name evidence="4" type="ORF">cyc_00060</name>
</gene>
<keyword evidence="1" id="KW-0464">Manganese</keyword>
<dbReference type="Proteomes" id="UP000095192">
    <property type="component" value="Unassembled WGS sequence"/>
</dbReference>
<dbReference type="EMBL" id="JROU02001794">
    <property type="protein sequence ID" value="OEH75211.1"/>
    <property type="molecule type" value="Genomic_DNA"/>
</dbReference>
<feature type="region of interest" description="Disordered" evidence="2">
    <location>
        <begin position="301"/>
        <end position="323"/>
    </location>
</feature>
<feature type="region of interest" description="Disordered" evidence="2">
    <location>
        <begin position="71"/>
        <end position="96"/>
    </location>
</feature>
<keyword evidence="1" id="KW-0479">Metal-binding</keyword>
<dbReference type="VEuPathDB" id="ToxoDB:cyc_00060"/>
<comment type="cofactor">
    <cofactor evidence="1">
        <name>Mg(2+)</name>
        <dbReference type="ChEBI" id="CHEBI:18420"/>
    </cofactor>
</comment>